<dbReference type="GO" id="GO:0016799">
    <property type="term" value="F:hydrolase activity, hydrolyzing N-glycosyl compounds"/>
    <property type="evidence" value="ECO:0007669"/>
    <property type="project" value="InterPro"/>
</dbReference>
<feature type="chain" id="PRO_5004659905" evidence="2">
    <location>
        <begin position="21"/>
        <end position="354"/>
    </location>
</feature>
<evidence type="ECO:0000256" key="2">
    <source>
        <dbReference type="SAM" id="SignalP"/>
    </source>
</evidence>
<feature type="signal peptide" evidence="2">
    <location>
        <begin position="1"/>
        <end position="20"/>
    </location>
</feature>
<feature type="non-terminal residue" evidence="4">
    <location>
        <position position="354"/>
    </location>
</feature>
<evidence type="ECO:0000313" key="4">
    <source>
        <dbReference type="EMBL" id="JAB59294.1"/>
    </source>
</evidence>
<feature type="domain" description="Inosine/uridine-preferring nucleoside hydrolase" evidence="3">
    <location>
        <begin position="30"/>
        <end position="334"/>
    </location>
</feature>
<protein>
    <submittedName>
        <fullName evidence="4">Putative inosine-uridine preferring nucleoside hydrolase</fullName>
    </submittedName>
</protein>
<dbReference type="PANTHER" id="PTHR46190:SF1">
    <property type="entry name" value="SI:CH211-201H21.5"/>
    <property type="match status" value="1"/>
</dbReference>
<accession>U5EZL4</accession>
<dbReference type="InterPro" id="IPR036452">
    <property type="entry name" value="Ribo_hydro-like"/>
</dbReference>
<dbReference type="EMBL" id="GANO01000577">
    <property type="protein sequence ID" value="JAB59294.1"/>
    <property type="molecule type" value="mRNA"/>
</dbReference>
<dbReference type="SUPFAM" id="SSF53590">
    <property type="entry name" value="Nucleoside hydrolase"/>
    <property type="match status" value="1"/>
</dbReference>
<comment type="similarity">
    <text evidence="1">Belongs to the IUNH family.</text>
</comment>
<dbReference type="InterPro" id="IPR001910">
    <property type="entry name" value="Inosine/uridine_hydrolase_dom"/>
</dbReference>
<keyword evidence="4" id="KW-0378">Hydrolase</keyword>
<dbReference type="Gene3D" id="3.90.245.10">
    <property type="entry name" value="Ribonucleoside hydrolase-like"/>
    <property type="match status" value="1"/>
</dbReference>
<dbReference type="CDD" id="cd02649">
    <property type="entry name" value="nuc_hydro_CeIAG"/>
    <property type="match status" value="1"/>
</dbReference>
<keyword evidence="2" id="KW-0732">Signal</keyword>
<dbReference type="Pfam" id="PF01156">
    <property type="entry name" value="IU_nuc_hydro"/>
    <property type="match status" value="1"/>
</dbReference>
<reference evidence="4" key="1">
    <citation type="journal article" date="2014" name="Insect Biochem. Mol. Biol.">
        <title>An insight into the sialome of the frog biting fly, Corethrella appendiculata.</title>
        <authorList>
            <person name="Ribeiro J.M.C."/>
            <person name="Chagas A.C."/>
            <person name="Pham V.M."/>
            <person name="Lounibos L.P."/>
            <person name="Calvo E."/>
        </authorList>
    </citation>
    <scope>NUCLEOTIDE SEQUENCE</scope>
    <source>
        <tissue evidence="4">Salivary glands</tissue>
    </source>
</reference>
<dbReference type="PANTHER" id="PTHR46190">
    <property type="entry name" value="SI:CH211-201H21.5-RELATED"/>
    <property type="match status" value="1"/>
</dbReference>
<evidence type="ECO:0000256" key="1">
    <source>
        <dbReference type="ARBA" id="ARBA00009176"/>
    </source>
</evidence>
<dbReference type="AlphaFoldDB" id="U5EZL4"/>
<evidence type="ECO:0000259" key="3">
    <source>
        <dbReference type="Pfam" id="PF01156"/>
    </source>
</evidence>
<proteinExistence type="evidence at transcript level"/>
<sequence length="354" mass="40671">METVTIILFLIFFSINTISSRHINGNQRKVIIDVDGGADDAWAIFILLQNEEKYNVKVEGIICSHGNAEKVDDVVKNIIRILVAIKRLDIPVFMGASERFILPPPSREQSEYFFGYDGFSDVKFKEAYTQTIQVQEKHGVIFLNEILQKYPKEISLIFVGPLTTLALVVKLNPAVVGNVKDLYIMGGNRHGVGNTQNAAEFNFFIDPEAANIVFYSFRQKPIYIVPWETILTLGERLTYDYRFKTLTQVKDNKALEILNQVEEIAFKNIKHWQPCDAYAVVTFLNYSIATKVEKYHGRVELNGLFTRGQLVLDHHDGKGNVAVIDDFDTEMFKENLFFRNCIQNYFFKHFSIEI</sequence>
<name>U5EZL4_9DIPT</name>
<dbReference type="InterPro" id="IPR052775">
    <property type="entry name" value="IUN_hydrolase"/>
</dbReference>
<organism evidence="4">
    <name type="scientific">Corethrella appendiculata</name>
    <dbReference type="NCBI Taxonomy" id="1370023"/>
    <lineage>
        <taxon>Eukaryota</taxon>
        <taxon>Metazoa</taxon>
        <taxon>Ecdysozoa</taxon>
        <taxon>Arthropoda</taxon>
        <taxon>Hexapoda</taxon>
        <taxon>Insecta</taxon>
        <taxon>Pterygota</taxon>
        <taxon>Neoptera</taxon>
        <taxon>Endopterygota</taxon>
        <taxon>Diptera</taxon>
        <taxon>Nematocera</taxon>
        <taxon>Culicoidea</taxon>
        <taxon>Chaoboridae</taxon>
        <taxon>Corethrella</taxon>
    </lineage>
</organism>